<keyword evidence="3" id="KW-1185">Reference proteome</keyword>
<evidence type="ECO:0000313" key="2">
    <source>
        <dbReference type="EMBL" id="QPI48249.1"/>
    </source>
</evidence>
<dbReference type="RefSeq" id="WP_206087885.1">
    <property type="nucleotide sequence ID" value="NZ_CP065053.1"/>
</dbReference>
<organism evidence="2 3">
    <name type="scientific">Massilia antarctica</name>
    <dbReference type="NCBI Taxonomy" id="2765360"/>
    <lineage>
        <taxon>Bacteria</taxon>
        <taxon>Pseudomonadati</taxon>
        <taxon>Pseudomonadota</taxon>
        <taxon>Betaproteobacteria</taxon>
        <taxon>Burkholderiales</taxon>
        <taxon>Oxalobacteraceae</taxon>
        <taxon>Telluria group</taxon>
        <taxon>Massilia</taxon>
    </lineage>
</organism>
<keyword evidence="1" id="KW-0812">Transmembrane</keyword>
<dbReference type="Proteomes" id="UP000662888">
    <property type="component" value="Chromosome"/>
</dbReference>
<dbReference type="EMBL" id="CP065053">
    <property type="protein sequence ID" value="QPI48249.1"/>
    <property type="molecule type" value="Genomic_DNA"/>
</dbReference>
<evidence type="ECO:0008006" key="4">
    <source>
        <dbReference type="Google" id="ProtNLM"/>
    </source>
</evidence>
<name>A0AA48WB50_9BURK</name>
<accession>A0AA48WB50</accession>
<feature type="transmembrane region" description="Helical" evidence="1">
    <location>
        <begin position="20"/>
        <end position="46"/>
    </location>
</feature>
<protein>
    <recommendedName>
        <fullName evidence="4">Transmembrane protein</fullName>
    </recommendedName>
</protein>
<feature type="transmembrane region" description="Helical" evidence="1">
    <location>
        <begin position="67"/>
        <end position="87"/>
    </location>
</feature>
<feature type="transmembrane region" description="Helical" evidence="1">
    <location>
        <begin position="93"/>
        <end position="111"/>
    </location>
</feature>
<sequence>MTQELTLDSNLEDQKNMVRILYIVHALALVFSLGLLSVVPLIVNYIKRPETEGTYLYSHHSWMIRSFWWFFVWAMVAAFFWIALFWLLGLGIFIAWVVGGLAWIWKAYRLLRGFFDLENNKAMPG</sequence>
<reference evidence="2 3" key="1">
    <citation type="submission" date="2020-11" db="EMBL/GenBank/DDBJ databases">
        <authorList>
            <person name="Sun Q."/>
        </authorList>
    </citation>
    <scope>NUCLEOTIDE SEQUENCE [LARGE SCALE GENOMIC DNA]</scope>
    <source>
        <strain evidence="2 3">P8398</strain>
    </source>
</reference>
<evidence type="ECO:0000313" key="3">
    <source>
        <dbReference type="Proteomes" id="UP000662888"/>
    </source>
</evidence>
<keyword evidence="1" id="KW-0472">Membrane</keyword>
<proteinExistence type="predicted"/>
<gene>
    <name evidence="2" type="ORF">IV454_22255</name>
</gene>
<keyword evidence="1" id="KW-1133">Transmembrane helix</keyword>
<evidence type="ECO:0000256" key="1">
    <source>
        <dbReference type="SAM" id="Phobius"/>
    </source>
</evidence>